<protein>
    <submittedName>
        <fullName evidence="3">DDE_Tnp_Tn3 domain-containing protein</fullName>
    </submittedName>
</protein>
<evidence type="ECO:0000313" key="2">
    <source>
        <dbReference type="Proteomes" id="UP000272942"/>
    </source>
</evidence>
<proteinExistence type="predicted"/>
<dbReference type="EMBL" id="UZAN01045226">
    <property type="protein sequence ID" value="VDP82266.1"/>
    <property type="molecule type" value="Genomic_DNA"/>
</dbReference>
<evidence type="ECO:0000313" key="1">
    <source>
        <dbReference type="EMBL" id="VDP82266.1"/>
    </source>
</evidence>
<reference evidence="3" key="1">
    <citation type="submission" date="2016-06" db="UniProtKB">
        <authorList>
            <consortium name="WormBaseParasite"/>
        </authorList>
    </citation>
    <scope>IDENTIFICATION</scope>
</reference>
<organism evidence="3">
    <name type="scientific">Echinostoma caproni</name>
    <dbReference type="NCBI Taxonomy" id="27848"/>
    <lineage>
        <taxon>Eukaryota</taxon>
        <taxon>Metazoa</taxon>
        <taxon>Spiralia</taxon>
        <taxon>Lophotrochozoa</taxon>
        <taxon>Platyhelminthes</taxon>
        <taxon>Trematoda</taxon>
        <taxon>Digenea</taxon>
        <taxon>Plagiorchiida</taxon>
        <taxon>Echinostomata</taxon>
        <taxon>Echinostomatoidea</taxon>
        <taxon>Echinostomatidae</taxon>
        <taxon>Echinostoma</taxon>
    </lineage>
</organism>
<name>A0A183ALQ2_9TREM</name>
<keyword evidence="2" id="KW-1185">Reference proteome</keyword>
<gene>
    <name evidence="1" type="ORF">ECPE_LOCUS7887</name>
</gene>
<dbReference type="WBParaSite" id="ECPE_0000790601-mRNA-1">
    <property type="protein sequence ID" value="ECPE_0000790601-mRNA-1"/>
    <property type="gene ID" value="ECPE_0000790601"/>
</dbReference>
<sequence length="107" mass="11962">MQCLHSVRNQLLSSAAVIENWHSLIYRARLYLRCEKQFLADMLIDPDFYCPRNQNRLSGRISSSQNGARILDLRAIIFPNATVIRHAAANAGGTTNSSYIPTILVGT</sequence>
<dbReference type="AlphaFoldDB" id="A0A183ALQ2"/>
<accession>A0A183ALQ2</accession>
<evidence type="ECO:0000313" key="3">
    <source>
        <dbReference type="WBParaSite" id="ECPE_0000790601-mRNA-1"/>
    </source>
</evidence>
<dbReference type="Proteomes" id="UP000272942">
    <property type="component" value="Unassembled WGS sequence"/>
</dbReference>
<reference evidence="1 2" key="2">
    <citation type="submission" date="2018-11" db="EMBL/GenBank/DDBJ databases">
        <authorList>
            <consortium name="Pathogen Informatics"/>
        </authorList>
    </citation>
    <scope>NUCLEOTIDE SEQUENCE [LARGE SCALE GENOMIC DNA]</scope>
    <source>
        <strain evidence="1 2">Egypt</strain>
    </source>
</reference>